<evidence type="ECO:0000259" key="2">
    <source>
        <dbReference type="PROSITE" id="PS50206"/>
    </source>
</evidence>
<keyword evidence="1" id="KW-0472">Membrane</keyword>
<dbReference type="EMBL" id="MCHY01000006">
    <property type="protein sequence ID" value="RKD25541.1"/>
    <property type="molecule type" value="Genomic_DNA"/>
</dbReference>
<sequence length="130" mass="15337">MDLSLLFRILLYVLIGWLLYRRFVRFNGLKNLSENEFDDQLRNNRNAFLVDAREPDEFKTGHIRGAINIPLSQFEDRVNEIPKERDVLLYCRSGARSQRAAKILFKKGFKNIAHLQGGIMNWRGQLRKRS</sequence>
<keyword evidence="3" id="KW-0808">Transferase</keyword>
<dbReference type="InterPro" id="IPR001763">
    <property type="entry name" value="Rhodanese-like_dom"/>
</dbReference>
<dbReference type="Gene3D" id="3.40.250.10">
    <property type="entry name" value="Rhodanese-like domain"/>
    <property type="match status" value="1"/>
</dbReference>
<accession>A0A419SMV8</accession>
<dbReference type="CDD" id="cd00158">
    <property type="entry name" value="RHOD"/>
    <property type="match status" value="1"/>
</dbReference>
<keyword evidence="4" id="KW-1185">Reference proteome</keyword>
<gene>
    <name evidence="3" type="ORF">BEP19_00940</name>
</gene>
<dbReference type="PANTHER" id="PTHR43031:SF18">
    <property type="entry name" value="RHODANESE-RELATED SULFURTRANSFERASES"/>
    <property type="match status" value="1"/>
</dbReference>
<dbReference type="InterPro" id="IPR036873">
    <property type="entry name" value="Rhodanese-like_dom_sf"/>
</dbReference>
<dbReference type="Proteomes" id="UP000284219">
    <property type="component" value="Unassembled WGS sequence"/>
</dbReference>
<dbReference type="AlphaFoldDB" id="A0A419SMV8"/>
<dbReference type="RefSeq" id="WP_120188210.1">
    <property type="nucleotide sequence ID" value="NZ_MCHY01000006.1"/>
</dbReference>
<dbReference type="PANTHER" id="PTHR43031">
    <property type="entry name" value="FAD-DEPENDENT OXIDOREDUCTASE"/>
    <property type="match status" value="1"/>
</dbReference>
<dbReference type="Pfam" id="PF00581">
    <property type="entry name" value="Rhodanese"/>
    <property type="match status" value="1"/>
</dbReference>
<comment type="caution">
    <text evidence="3">The sequence shown here is derived from an EMBL/GenBank/DDBJ whole genome shotgun (WGS) entry which is preliminary data.</text>
</comment>
<feature type="domain" description="Rhodanese" evidence="2">
    <location>
        <begin position="43"/>
        <end position="127"/>
    </location>
</feature>
<dbReference type="OrthoDB" id="9800872at2"/>
<name>A0A419SMV8_9BACL</name>
<protein>
    <submittedName>
        <fullName evidence="3">Sulfurtransferase</fullName>
    </submittedName>
</protein>
<keyword evidence="1" id="KW-0812">Transmembrane</keyword>
<reference evidence="3 4" key="1">
    <citation type="submission" date="2016-08" db="EMBL/GenBank/DDBJ databases">
        <title>Novel Firmicute Genomes.</title>
        <authorList>
            <person name="Poppleton D.I."/>
            <person name="Gribaldo S."/>
        </authorList>
    </citation>
    <scope>NUCLEOTIDE SEQUENCE [LARGE SCALE GENOMIC DNA]</scope>
    <source>
        <strain evidence="3 4">RAOx-1</strain>
    </source>
</reference>
<dbReference type="GO" id="GO:0016740">
    <property type="term" value="F:transferase activity"/>
    <property type="evidence" value="ECO:0007669"/>
    <property type="project" value="UniProtKB-KW"/>
</dbReference>
<evidence type="ECO:0000313" key="3">
    <source>
        <dbReference type="EMBL" id="RKD25541.1"/>
    </source>
</evidence>
<dbReference type="PROSITE" id="PS50206">
    <property type="entry name" value="RHODANESE_3"/>
    <property type="match status" value="1"/>
</dbReference>
<evidence type="ECO:0000313" key="4">
    <source>
        <dbReference type="Proteomes" id="UP000284219"/>
    </source>
</evidence>
<proteinExistence type="predicted"/>
<dbReference type="SMART" id="SM00450">
    <property type="entry name" value="RHOD"/>
    <property type="match status" value="1"/>
</dbReference>
<keyword evidence="1" id="KW-1133">Transmembrane helix</keyword>
<organism evidence="3 4">
    <name type="scientific">Ammoniphilus oxalaticus</name>
    <dbReference type="NCBI Taxonomy" id="66863"/>
    <lineage>
        <taxon>Bacteria</taxon>
        <taxon>Bacillati</taxon>
        <taxon>Bacillota</taxon>
        <taxon>Bacilli</taxon>
        <taxon>Bacillales</taxon>
        <taxon>Paenibacillaceae</taxon>
        <taxon>Aneurinibacillus group</taxon>
        <taxon>Ammoniphilus</taxon>
    </lineage>
</organism>
<feature type="transmembrane region" description="Helical" evidence="1">
    <location>
        <begin position="6"/>
        <end position="24"/>
    </location>
</feature>
<dbReference type="SUPFAM" id="SSF52821">
    <property type="entry name" value="Rhodanese/Cell cycle control phosphatase"/>
    <property type="match status" value="1"/>
</dbReference>
<dbReference type="InterPro" id="IPR050229">
    <property type="entry name" value="GlpE_sulfurtransferase"/>
</dbReference>
<evidence type="ECO:0000256" key="1">
    <source>
        <dbReference type="SAM" id="Phobius"/>
    </source>
</evidence>